<reference evidence="3" key="1">
    <citation type="submission" date="2018-03" db="EMBL/GenBank/DDBJ databases">
        <authorList>
            <person name="Guldener U."/>
        </authorList>
    </citation>
    <scope>NUCLEOTIDE SEQUENCE</scope>
</reference>
<keyword evidence="2" id="KW-1133">Transmembrane helix</keyword>
<dbReference type="AlphaFoldDB" id="A0AAE8MUD8"/>
<proteinExistence type="predicted"/>
<evidence type="ECO:0000313" key="3">
    <source>
        <dbReference type="EMBL" id="SPN98949.1"/>
    </source>
</evidence>
<protein>
    <submittedName>
        <fullName evidence="3">Uncharacterized protein</fullName>
    </submittedName>
</protein>
<evidence type="ECO:0000256" key="2">
    <source>
        <dbReference type="SAM" id="Phobius"/>
    </source>
</evidence>
<keyword evidence="2" id="KW-0812">Transmembrane</keyword>
<feature type="transmembrane region" description="Helical" evidence="2">
    <location>
        <begin position="15"/>
        <end position="35"/>
    </location>
</feature>
<evidence type="ECO:0000256" key="1">
    <source>
        <dbReference type="SAM" id="MobiDB-lite"/>
    </source>
</evidence>
<feature type="region of interest" description="Disordered" evidence="1">
    <location>
        <begin position="376"/>
        <end position="404"/>
    </location>
</feature>
<dbReference type="EMBL" id="ONZQ02000002">
    <property type="protein sequence ID" value="SPN98949.1"/>
    <property type="molecule type" value="Genomic_DNA"/>
</dbReference>
<accession>A0AAE8MUD8</accession>
<feature type="transmembrane region" description="Helical" evidence="2">
    <location>
        <begin position="221"/>
        <end position="238"/>
    </location>
</feature>
<feature type="transmembrane region" description="Helical" evidence="2">
    <location>
        <begin position="337"/>
        <end position="360"/>
    </location>
</feature>
<gene>
    <name evidence="3" type="ORF">DNG_01988</name>
</gene>
<keyword evidence="4" id="KW-1185">Reference proteome</keyword>
<feature type="transmembrane region" description="Helical" evidence="2">
    <location>
        <begin position="272"/>
        <end position="291"/>
    </location>
</feature>
<name>A0AAE8MUD8_9PEZI</name>
<dbReference type="Proteomes" id="UP001187682">
    <property type="component" value="Unassembled WGS sequence"/>
</dbReference>
<sequence length="404" mass="43342">MGWRWRSPSVETLSLRYLIIVPVLLAIATAALLFVHSDYNLVALYSQCHAHARIPLISRLPVVGPPSCYVVSFFEEAVASSSSSRAVAVMASILSFVAGLLTVYVVEGARVCNLPNVLIAYPTGPLLVFNLVGGAFIWELLITPAFFHRARGILRARRASDAGSGAGADEAARVSPLDPNLGQDMRHLRSDAEAVAIPAGVLLGFILPSALMLALGTPLAVGIWLFSPVYVTLVRRAVRAALPRLRRTTRASAAGASDSRTLRSLHLESHQASLALVYAAPVLCSALSHWYLAWHVAAARDDRMIMTRATLGFIEVDIIFTALTVLYWIFVEVGWRVVVVMLGVSALLGPGAGVCAGWIYREGHWHDAFVKRSVSGGDEDGRGERSGVSTTAGPGGDERTPLLT</sequence>
<feature type="transmembrane region" description="Helical" evidence="2">
    <location>
        <begin position="86"/>
        <end position="106"/>
    </location>
</feature>
<feature type="transmembrane region" description="Helical" evidence="2">
    <location>
        <begin position="126"/>
        <end position="147"/>
    </location>
</feature>
<organism evidence="3 4">
    <name type="scientific">Cephalotrichum gorgonifer</name>
    <dbReference type="NCBI Taxonomy" id="2041049"/>
    <lineage>
        <taxon>Eukaryota</taxon>
        <taxon>Fungi</taxon>
        <taxon>Dikarya</taxon>
        <taxon>Ascomycota</taxon>
        <taxon>Pezizomycotina</taxon>
        <taxon>Sordariomycetes</taxon>
        <taxon>Hypocreomycetidae</taxon>
        <taxon>Microascales</taxon>
        <taxon>Microascaceae</taxon>
        <taxon>Cephalotrichum</taxon>
    </lineage>
</organism>
<comment type="caution">
    <text evidence="3">The sequence shown here is derived from an EMBL/GenBank/DDBJ whole genome shotgun (WGS) entry which is preliminary data.</text>
</comment>
<feature type="transmembrane region" description="Helical" evidence="2">
    <location>
        <begin position="311"/>
        <end position="330"/>
    </location>
</feature>
<evidence type="ECO:0000313" key="4">
    <source>
        <dbReference type="Proteomes" id="UP001187682"/>
    </source>
</evidence>
<keyword evidence="2" id="KW-0472">Membrane</keyword>